<dbReference type="Gene3D" id="3.30.420.270">
    <property type="match status" value="1"/>
</dbReference>
<dbReference type="EMBL" id="JACIEV010000010">
    <property type="protein sequence ID" value="MBB4155180.1"/>
    <property type="molecule type" value="Genomic_DNA"/>
</dbReference>
<keyword evidence="7" id="KW-0653">Protein transport</keyword>
<comment type="subcellular location">
    <subcellularLocation>
        <location evidence="1">Cell membrane</location>
        <topology evidence="1">Single-pass membrane protein</topology>
    </subcellularLocation>
    <subcellularLocation>
        <location evidence="7">Cell membrane</location>
        <topology evidence="7">Single-pass type II membrane protein</topology>
    </subcellularLocation>
</comment>
<gene>
    <name evidence="9" type="ORF">GGQ80_003098</name>
</gene>
<comment type="similarity">
    <text evidence="2 7">Belongs to the ExbD/TolR family.</text>
</comment>
<dbReference type="Proteomes" id="UP000529795">
    <property type="component" value="Unassembled WGS sequence"/>
</dbReference>
<evidence type="ECO:0000256" key="6">
    <source>
        <dbReference type="ARBA" id="ARBA00023136"/>
    </source>
</evidence>
<dbReference type="InterPro" id="IPR003400">
    <property type="entry name" value="ExbD"/>
</dbReference>
<evidence type="ECO:0000256" key="4">
    <source>
        <dbReference type="ARBA" id="ARBA00022692"/>
    </source>
</evidence>
<evidence type="ECO:0000313" key="9">
    <source>
        <dbReference type="EMBL" id="MBB4155180.1"/>
    </source>
</evidence>
<keyword evidence="10" id="KW-1185">Reference proteome</keyword>
<evidence type="ECO:0000256" key="8">
    <source>
        <dbReference type="SAM" id="Phobius"/>
    </source>
</evidence>
<feature type="transmembrane region" description="Helical" evidence="8">
    <location>
        <begin position="21"/>
        <end position="44"/>
    </location>
</feature>
<keyword evidence="3" id="KW-1003">Cell membrane</keyword>
<evidence type="ECO:0000313" key="10">
    <source>
        <dbReference type="Proteomes" id="UP000529795"/>
    </source>
</evidence>
<dbReference type="AlphaFoldDB" id="A0A840FAY1"/>
<organism evidence="9 10">
    <name type="scientific">Sphingomonas jinjuensis</name>
    <dbReference type="NCBI Taxonomy" id="535907"/>
    <lineage>
        <taxon>Bacteria</taxon>
        <taxon>Pseudomonadati</taxon>
        <taxon>Pseudomonadota</taxon>
        <taxon>Alphaproteobacteria</taxon>
        <taxon>Sphingomonadales</taxon>
        <taxon>Sphingomonadaceae</taxon>
        <taxon>Sphingomonas</taxon>
    </lineage>
</organism>
<dbReference type="GO" id="GO:0015031">
    <property type="term" value="P:protein transport"/>
    <property type="evidence" value="ECO:0007669"/>
    <property type="project" value="UniProtKB-KW"/>
</dbReference>
<evidence type="ECO:0000256" key="1">
    <source>
        <dbReference type="ARBA" id="ARBA00004162"/>
    </source>
</evidence>
<dbReference type="PANTHER" id="PTHR30558">
    <property type="entry name" value="EXBD MEMBRANE COMPONENT OF PMF-DRIVEN MACROMOLECULE IMPORT SYSTEM"/>
    <property type="match status" value="1"/>
</dbReference>
<accession>A0A840FAY1</accession>
<dbReference type="RefSeq" id="WP_183986443.1">
    <property type="nucleotide sequence ID" value="NZ_JACIEV010000010.1"/>
</dbReference>
<comment type="caution">
    <text evidence="9">The sequence shown here is derived from an EMBL/GenBank/DDBJ whole genome shotgun (WGS) entry which is preliminary data.</text>
</comment>
<dbReference type="PANTHER" id="PTHR30558:SF7">
    <property type="entry name" value="TOL-PAL SYSTEM PROTEIN TOLR"/>
    <property type="match status" value="1"/>
</dbReference>
<dbReference type="GO" id="GO:0005886">
    <property type="term" value="C:plasma membrane"/>
    <property type="evidence" value="ECO:0007669"/>
    <property type="project" value="UniProtKB-SubCell"/>
</dbReference>
<dbReference type="Pfam" id="PF02472">
    <property type="entry name" value="ExbD"/>
    <property type="match status" value="1"/>
</dbReference>
<evidence type="ECO:0000256" key="7">
    <source>
        <dbReference type="RuleBase" id="RU003879"/>
    </source>
</evidence>
<dbReference type="GO" id="GO:0022857">
    <property type="term" value="F:transmembrane transporter activity"/>
    <property type="evidence" value="ECO:0007669"/>
    <property type="project" value="InterPro"/>
</dbReference>
<keyword evidence="4 7" id="KW-0812">Transmembrane</keyword>
<evidence type="ECO:0000256" key="5">
    <source>
        <dbReference type="ARBA" id="ARBA00022989"/>
    </source>
</evidence>
<keyword evidence="5 8" id="KW-1133">Transmembrane helix</keyword>
<protein>
    <submittedName>
        <fullName evidence="9">Biopolymer transport protein ExbD</fullName>
    </submittedName>
</protein>
<reference evidence="9 10" key="1">
    <citation type="submission" date="2020-08" db="EMBL/GenBank/DDBJ databases">
        <title>Genomic Encyclopedia of Type Strains, Phase IV (KMG-IV): sequencing the most valuable type-strain genomes for metagenomic binning, comparative biology and taxonomic classification.</title>
        <authorList>
            <person name="Goeker M."/>
        </authorList>
    </citation>
    <scope>NUCLEOTIDE SEQUENCE [LARGE SCALE GENOMIC DNA]</scope>
    <source>
        <strain evidence="9 10">YC6723</strain>
    </source>
</reference>
<proteinExistence type="inferred from homology"/>
<keyword evidence="7" id="KW-0813">Transport</keyword>
<evidence type="ECO:0000256" key="3">
    <source>
        <dbReference type="ARBA" id="ARBA00022475"/>
    </source>
</evidence>
<evidence type="ECO:0000256" key="2">
    <source>
        <dbReference type="ARBA" id="ARBA00005811"/>
    </source>
</evidence>
<sequence length="137" mass="14833">MRRFAPTRALTADADAPIADLNITPLIDVMLVLLVVFLMSLPALTHEVPLDLPQPNPDPAKPLAMHRLELTSAGALRLDGVAVDEAGLTARLSPIATDPQASLVMRTDPEARYERFDQTLAAVKRAGITRLGFEGER</sequence>
<keyword evidence="6 8" id="KW-0472">Membrane</keyword>
<name>A0A840FAY1_9SPHN</name>